<dbReference type="EMBL" id="NWVC01000004">
    <property type="protein sequence ID" value="PCG14280.1"/>
    <property type="molecule type" value="Genomic_DNA"/>
</dbReference>
<comment type="caution">
    <text evidence="1">The sequence shown here is derived from an EMBL/GenBank/DDBJ whole genome shotgun (WGS) entry which is preliminary data.</text>
</comment>
<dbReference type="Proteomes" id="UP000218323">
    <property type="component" value="Unassembled WGS sequence"/>
</dbReference>
<organism evidence="1 2">
    <name type="scientific">Sphingomonas adhaesiva</name>
    <dbReference type="NCBI Taxonomy" id="28212"/>
    <lineage>
        <taxon>Bacteria</taxon>
        <taxon>Pseudomonadati</taxon>
        <taxon>Pseudomonadota</taxon>
        <taxon>Alphaproteobacteria</taxon>
        <taxon>Sphingomonadales</taxon>
        <taxon>Sphingomonadaceae</taxon>
        <taxon>Sphingomonas</taxon>
    </lineage>
</organism>
<reference evidence="1 2" key="1">
    <citation type="submission" date="2017-09" db="EMBL/GenBank/DDBJ databases">
        <title>Sphingomonas adhaesiva DSM 7418, whole genome shotgun sequence.</title>
        <authorList>
            <person name="Feng G."/>
            <person name="Zhu H."/>
        </authorList>
    </citation>
    <scope>NUCLEOTIDE SEQUENCE [LARGE SCALE GENOMIC DNA]</scope>
    <source>
        <strain evidence="1 2">DSM 7418</strain>
    </source>
</reference>
<accession>A0A2A4I912</accession>
<name>A0A2A4I912_9SPHN</name>
<evidence type="ECO:0000313" key="1">
    <source>
        <dbReference type="EMBL" id="PCG14280.1"/>
    </source>
</evidence>
<protein>
    <submittedName>
        <fullName evidence="1">Uncharacterized protein</fullName>
    </submittedName>
</protein>
<dbReference type="RefSeq" id="WP_066708568.1">
    <property type="nucleotide sequence ID" value="NZ_JBHIWA010000035.1"/>
</dbReference>
<sequence>MGTALASPAPHGAGLRNGLYVSEFAPPLLDGGIAFTDGTRVATDLLALQRLMMAHGLNEIFVRMGSGGGEAGEGFVNARRRAGEGGRRAAQS</sequence>
<gene>
    <name evidence="1" type="ORF">COA07_10875</name>
</gene>
<dbReference type="AlphaFoldDB" id="A0A2A4I912"/>
<keyword evidence="2" id="KW-1185">Reference proteome</keyword>
<evidence type="ECO:0000313" key="2">
    <source>
        <dbReference type="Proteomes" id="UP000218323"/>
    </source>
</evidence>
<proteinExistence type="predicted"/>